<dbReference type="InterPro" id="IPR028359">
    <property type="entry name" value="UDP_ManNAc/GlcNAc_DH"/>
</dbReference>
<accession>A0ABR0T0G6</accession>
<dbReference type="Gene3D" id="3.40.50.720">
    <property type="entry name" value="NAD(P)-binding Rossmann-like Domain"/>
    <property type="match status" value="1"/>
</dbReference>
<protein>
    <submittedName>
        <fullName evidence="2">UDP-N-acetylglucosamine 6-dehydrogenase</fullName>
    </submittedName>
</protein>
<keyword evidence="3" id="KW-1185">Reference proteome</keyword>
<comment type="caution">
    <text evidence="2">The sequence shown here is derived from an EMBL/GenBank/DDBJ whole genome shotgun (WGS) entry which is preliminary data.</text>
</comment>
<evidence type="ECO:0000313" key="2">
    <source>
        <dbReference type="EMBL" id="KAK5997622.1"/>
    </source>
</evidence>
<dbReference type="Proteomes" id="UP001338125">
    <property type="component" value="Unassembled WGS sequence"/>
</dbReference>
<comment type="similarity">
    <text evidence="1">Belongs to the UDP-glucose/GDP-mannose dehydrogenase family.</text>
</comment>
<gene>
    <name evidence="2" type="ORF">PT974_02986</name>
</gene>
<dbReference type="PANTHER" id="PTHR43491">
    <property type="entry name" value="UDP-N-ACETYL-D-MANNOSAMINE DEHYDROGENASE"/>
    <property type="match status" value="1"/>
</dbReference>
<evidence type="ECO:0000256" key="1">
    <source>
        <dbReference type="ARBA" id="ARBA00006601"/>
    </source>
</evidence>
<sequence length="88" mass="9750">MESSVAVGMTRELLGLLVATKKVKVGMSLERLDPGRQFLAFQKIPKIISGIEPSSLDAAQRLYERVFDHLVPVSSLEVAEMAKLYENC</sequence>
<evidence type="ECO:0000313" key="3">
    <source>
        <dbReference type="Proteomes" id="UP001338125"/>
    </source>
</evidence>
<dbReference type="PANTHER" id="PTHR43491:SF2">
    <property type="entry name" value="UDP-N-ACETYL-D-MANNOSAMINE DEHYDROGENASE"/>
    <property type="match status" value="1"/>
</dbReference>
<organism evidence="2 3">
    <name type="scientific">Cladobotryum mycophilum</name>
    <dbReference type="NCBI Taxonomy" id="491253"/>
    <lineage>
        <taxon>Eukaryota</taxon>
        <taxon>Fungi</taxon>
        <taxon>Dikarya</taxon>
        <taxon>Ascomycota</taxon>
        <taxon>Pezizomycotina</taxon>
        <taxon>Sordariomycetes</taxon>
        <taxon>Hypocreomycetidae</taxon>
        <taxon>Hypocreales</taxon>
        <taxon>Hypocreaceae</taxon>
        <taxon>Cladobotryum</taxon>
    </lineage>
</organism>
<dbReference type="EMBL" id="JAVFKD010000002">
    <property type="protein sequence ID" value="KAK5997622.1"/>
    <property type="molecule type" value="Genomic_DNA"/>
</dbReference>
<proteinExistence type="inferred from homology"/>
<reference evidence="2 3" key="1">
    <citation type="submission" date="2024-01" db="EMBL/GenBank/DDBJ databases">
        <title>Complete genome of Cladobotryum mycophilum ATHUM6906.</title>
        <authorList>
            <person name="Christinaki A.C."/>
            <person name="Myridakis A.I."/>
            <person name="Kouvelis V.N."/>
        </authorList>
    </citation>
    <scope>NUCLEOTIDE SEQUENCE [LARGE SCALE GENOMIC DNA]</scope>
    <source>
        <strain evidence="2 3">ATHUM6906</strain>
    </source>
</reference>
<name>A0ABR0T0G6_9HYPO</name>